<feature type="transmembrane region" description="Helical" evidence="5">
    <location>
        <begin position="50"/>
        <end position="69"/>
    </location>
</feature>
<evidence type="ECO:0000256" key="3">
    <source>
        <dbReference type="ARBA" id="ARBA00022989"/>
    </source>
</evidence>
<reference evidence="7" key="1">
    <citation type="submission" date="2022-07" db="EMBL/GenBank/DDBJ databases">
        <title>Chromosome-level genome of Muraenolepis orangiensis.</title>
        <authorList>
            <person name="Kim J."/>
        </authorList>
    </citation>
    <scope>NUCLEOTIDE SEQUENCE</scope>
    <source>
        <strain evidence="7">KU_S4_2022</strain>
        <tissue evidence="7">Muscle</tissue>
    </source>
</reference>
<dbReference type="OrthoDB" id="8914813at2759"/>
<feature type="transmembrane region" description="Helical" evidence="5">
    <location>
        <begin position="243"/>
        <end position="265"/>
    </location>
</feature>
<feature type="transmembrane region" description="Helical" evidence="5">
    <location>
        <begin position="178"/>
        <end position="197"/>
    </location>
</feature>
<dbReference type="GO" id="GO:0016020">
    <property type="term" value="C:membrane"/>
    <property type="evidence" value="ECO:0007669"/>
    <property type="project" value="UniProtKB-SubCell"/>
</dbReference>
<feature type="transmembrane region" description="Helical" evidence="5">
    <location>
        <begin position="204"/>
        <end position="223"/>
    </location>
</feature>
<dbReference type="GO" id="GO:0004930">
    <property type="term" value="F:G protein-coupled receptor activity"/>
    <property type="evidence" value="ECO:0007669"/>
    <property type="project" value="InterPro"/>
</dbReference>
<dbReference type="EMBL" id="JANIIK010000114">
    <property type="protein sequence ID" value="KAJ3590343.1"/>
    <property type="molecule type" value="Genomic_DNA"/>
</dbReference>
<dbReference type="GO" id="GO:0005549">
    <property type="term" value="F:odorant binding"/>
    <property type="evidence" value="ECO:0007669"/>
    <property type="project" value="TreeGrafter"/>
</dbReference>
<keyword evidence="3 5" id="KW-1133">Transmembrane helix</keyword>
<feature type="domain" description="G-protein coupled receptors family 1 profile" evidence="6">
    <location>
        <begin position="186"/>
        <end position="266"/>
    </location>
</feature>
<proteinExistence type="predicted"/>
<evidence type="ECO:0000259" key="6">
    <source>
        <dbReference type="PROSITE" id="PS50262"/>
    </source>
</evidence>
<evidence type="ECO:0000313" key="8">
    <source>
        <dbReference type="Proteomes" id="UP001148018"/>
    </source>
</evidence>
<keyword evidence="2 5" id="KW-0812">Transmembrane</keyword>
<name>A0A9Q0DMR5_9TELE</name>
<dbReference type="PANTHER" id="PTHR26451:SF854">
    <property type="entry name" value="ODORANT RECEPTOR-RELATED"/>
    <property type="match status" value="1"/>
</dbReference>
<dbReference type="PROSITE" id="PS50262">
    <property type="entry name" value="G_PROTEIN_RECEP_F1_2"/>
    <property type="match status" value="2"/>
</dbReference>
<gene>
    <name evidence="7" type="ORF">NHX12_008295</name>
</gene>
<evidence type="ECO:0000256" key="1">
    <source>
        <dbReference type="ARBA" id="ARBA00004370"/>
    </source>
</evidence>
<evidence type="ECO:0000256" key="5">
    <source>
        <dbReference type="SAM" id="Phobius"/>
    </source>
</evidence>
<protein>
    <recommendedName>
        <fullName evidence="6">G-protein coupled receptors family 1 profile domain-containing protein</fullName>
    </recommendedName>
</protein>
<dbReference type="InterPro" id="IPR000276">
    <property type="entry name" value="GPCR_Rhodpsn"/>
</dbReference>
<comment type="subcellular location">
    <subcellularLocation>
        <location evidence="1">Membrane</location>
    </subcellularLocation>
</comment>
<accession>A0A9Q0DMR5</accession>
<evidence type="ECO:0000256" key="2">
    <source>
        <dbReference type="ARBA" id="ARBA00022692"/>
    </source>
</evidence>
<dbReference type="PANTHER" id="PTHR26451">
    <property type="entry name" value="G_PROTEIN_RECEP_F1_2 DOMAIN-CONTAINING PROTEIN"/>
    <property type="match status" value="1"/>
</dbReference>
<sequence length="266" mass="30169">MQLTLESLDLQHSYVYPIFILGTLTYGTILFLNTMVFATILFTKTLHKPMFILLLNLPIMDIIGTSAVLPQLLQSIVSYDRSISYPGCFFQAILVHFYGTGNFLFLTAMAYDRFRICKTQIVDIFCNNPSLNKLLCDDTRVNNFFGMAFIVIIQGGPMVIVIFTYIQILVTCVKSRTLTYGTILFLNTMVFATILFTKTLHKPMFILLLNLPIMDIIGTSAVLPQLLQSIVSYDRSISYPGCFFQAILVHFYGTGNFFFLTAMAYD</sequence>
<feature type="domain" description="G-protein coupled receptors family 1 profile" evidence="6">
    <location>
        <begin position="32"/>
        <end position="114"/>
    </location>
</feature>
<evidence type="ECO:0000256" key="4">
    <source>
        <dbReference type="ARBA" id="ARBA00023136"/>
    </source>
</evidence>
<keyword evidence="4 5" id="KW-0472">Membrane</keyword>
<organism evidence="7 8">
    <name type="scientific">Muraenolepis orangiensis</name>
    <name type="common">Patagonian moray cod</name>
    <dbReference type="NCBI Taxonomy" id="630683"/>
    <lineage>
        <taxon>Eukaryota</taxon>
        <taxon>Metazoa</taxon>
        <taxon>Chordata</taxon>
        <taxon>Craniata</taxon>
        <taxon>Vertebrata</taxon>
        <taxon>Euteleostomi</taxon>
        <taxon>Actinopterygii</taxon>
        <taxon>Neopterygii</taxon>
        <taxon>Teleostei</taxon>
        <taxon>Neoteleostei</taxon>
        <taxon>Acanthomorphata</taxon>
        <taxon>Zeiogadaria</taxon>
        <taxon>Gadariae</taxon>
        <taxon>Gadiformes</taxon>
        <taxon>Muraenolepidoidei</taxon>
        <taxon>Muraenolepididae</taxon>
        <taxon>Muraenolepis</taxon>
    </lineage>
</organism>
<dbReference type="Gene3D" id="1.20.1070.10">
    <property type="entry name" value="Rhodopsin 7-helix transmembrane proteins"/>
    <property type="match status" value="2"/>
</dbReference>
<feature type="transmembrane region" description="Helical" evidence="5">
    <location>
        <begin position="89"/>
        <end position="111"/>
    </location>
</feature>
<feature type="non-terminal residue" evidence="7">
    <location>
        <position position="266"/>
    </location>
</feature>
<dbReference type="SUPFAM" id="SSF81321">
    <property type="entry name" value="Family A G protein-coupled receptor-like"/>
    <property type="match status" value="2"/>
</dbReference>
<dbReference type="GO" id="GO:0004984">
    <property type="term" value="F:olfactory receptor activity"/>
    <property type="evidence" value="ECO:0007669"/>
    <property type="project" value="TreeGrafter"/>
</dbReference>
<dbReference type="InterPro" id="IPR017452">
    <property type="entry name" value="GPCR_Rhodpsn_7TM"/>
</dbReference>
<feature type="transmembrane region" description="Helical" evidence="5">
    <location>
        <begin position="14"/>
        <end position="43"/>
    </location>
</feature>
<dbReference type="AlphaFoldDB" id="A0A9Q0DMR5"/>
<keyword evidence="8" id="KW-1185">Reference proteome</keyword>
<evidence type="ECO:0000313" key="7">
    <source>
        <dbReference type="EMBL" id="KAJ3590343.1"/>
    </source>
</evidence>
<comment type="caution">
    <text evidence="7">The sequence shown here is derived from an EMBL/GenBank/DDBJ whole genome shotgun (WGS) entry which is preliminary data.</text>
</comment>
<dbReference type="InterPro" id="IPR052921">
    <property type="entry name" value="GPCR1_Superfamily_Member"/>
</dbReference>
<dbReference type="Proteomes" id="UP001148018">
    <property type="component" value="Unassembled WGS sequence"/>
</dbReference>
<dbReference type="Pfam" id="PF00001">
    <property type="entry name" value="7tm_1"/>
    <property type="match status" value="2"/>
</dbReference>
<feature type="transmembrane region" description="Helical" evidence="5">
    <location>
        <begin position="144"/>
        <end position="166"/>
    </location>
</feature>